<dbReference type="Pfam" id="PF00501">
    <property type="entry name" value="AMP-binding"/>
    <property type="match status" value="1"/>
</dbReference>
<evidence type="ECO:0000313" key="8">
    <source>
        <dbReference type="Proteomes" id="UP001444661"/>
    </source>
</evidence>
<keyword evidence="2" id="KW-0597">Phosphoprotein</keyword>
<dbReference type="InterPro" id="IPR006162">
    <property type="entry name" value="Ppantetheine_attach_site"/>
</dbReference>
<protein>
    <recommendedName>
        <fullName evidence="9">Acetyl-CoA synthetase-like protein</fullName>
    </recommendedName>
</protein>
<evidence type="ECO:0000256" key="2">
    <source>
        <dbReference type="ARBA" id="ARBA00022553"/>
    </source>
</evidence>
<dbReference type="SUPFAM" id="SSF51735">
    <property type="entry name" value="NAD(P)-binding Rossmann-fold domains"/>
    <property type="match status" value="1"/>
</dbReference>
<dbReference type="PROSITE" id="PS00455">
    <property type="entry name" value="AMP_BINDING"/>
    <property type="match status" value="1"/>
</dbReference>
<accession>A0ABR1U0I5</accession>
<dbReference type="Pfam" id="PF23562">
    <property type="entry name" value="AMP-binding_C_3"/>
    <property type="match status" value="1"/>
</dbReference>
<dbReference type="Gene3D" id="3.40.50.720">
    <property type="entry name" value="NAD(P)-binding Rossmann-like Domain"/>
    <property type="match status" value="1"/>
</dbReference>
<dbReference type="InterPro" id="IPR009081">
    <property type="entry name" value="PP-bd_ACP"/>
</dbReference>
<dbReference type="PANTHER" id="PTHR43439:SF2">
    <property type="entry name" value="ENZYME, PUTATIVE (JCVI)-RELATED"/>
    <property type="match status" value="1"/>
</dbReference>
<dbReference type="Proteomes" id="UP001444661">
    <property type="component" value="Unassembled WGS sequence"/>
</dbReference>
<feature type="domain" description="Carrier" evidence="5">
    <location>
        <begin position="579"/>
        <end position="630"/>
    </location>
</feature>
<evidence type="ECO:0008006" key="9">
    <source>
        <dbReference type="Google" id="ProtNLM"/>
    </source>
</evidence>
<dbReference type="Gene3D" id="3.40.50.12780">
    <property type="entry name" value="N-terminal domain of ligase-like"/>
    <property type="match status" value="1"/>
</dbReference>
<evidence type="ECO:0000259" key="5">
    <source>
        <dbReference type="Pfam" id="PF00550"/>
    </source>
</evidence>
<keyword evidence="1" id="KW-0596">Phosphopantetheine</keyword>
<feature type="region of interest" description="Disordered" evidence="3">
    <location>
        <begin position="666"/>
        <end position="686"/>
    </location>
</feature>
<comment type="caution">
    <text evidence="7">The sequence shown here is derived from an EMBL/GenBank/DDBJ whole genome shotgun (WGS) entry which is preliminary data.</text>
</comment>
<dbReference type="PANTHER" id="PTHR43439">
    <property type="entry name" value="PHENYLACETATE-COENZYME A LIGASE"/>
    <property type="match status" value="1"/>
</dbReference>
<proteinExistence type="predicted"/>
<dbReference type="InterPro" id="IPR051414">
    <property type="entry name" value="Adenylate-forming_Reductase"/>
</dbReference>
<dbReference type="EMBL" id="JAQQWK010000002">
    <property type="protein sequence ID" value="KAK8051651.1"/>
    <property type="molecule type" value="Genomic_DNA"/>
</dbReference>
<dbReference type="Pfam" id="PF00550">
    <property type="entry name" value="PP-binding"/>
    <property type="match status" value="1"/>
</dbReference>
<dbReference type="SUPFAM" id="SSF56801">
    <property type="entry name" value="Acetyl-CoA synthetase-like"/>
    <property type="match status" value="1"/>
</dbReference>
<evidence type="ECO:0000259" key="4">
    <source>
        <dbReference type="Pfam" id="PF00501"/>
    </source>
</evidence>
<feature type="domain" description="AMP-dependent synthetase/ligase" evidence="4">
    <location>
        <begin position="53"/>
        <end position="349"/>
    </location>
</feature>
<gene>
    <name evidence="7" type="ORF">PG993_003036</name>
</gene>
<organism evidence="7 8">
    <name type="scientific">Apiospora rasikravindrae</name>
    <dbReference type="NCBI Taxonomy" id="990691"/>
    <lineage>
        <taxon>Eukaryota</taxon>
        <taxon>Fungi</taxon>
        <taxon>Dikarya</taxon>
        <taxon>Ascomycota</taxon>
        <taxon>Pezizomycotina</taxon>
        <taxon>Sordariomycetes</taxon>
        <taxon>Xylariomycetidae</taxon>
        <taxon>Amphisphaeriales</taxon>
        <taxon>Apiosporaceae</taxon>
        <taxon>Apiospora</taxon>
    </lineage>
</organism>
<evidence type="ECO:0000259" key="6">
    <source>
        <dbReference type="Pfam" id="PF07993"/>
    </source>
</evidence>
<feature type="domain" description="Thioester reductase (TE)" evidence="6">
    <location>
        <begin position="693"/>
        <end position="927"/>
    </location>
</feature>
<name>A0ABR1U0I5_9PEZI</name>
<dbReference type="InterPro" id="IPR042099">
    <property type="entry name" value="ANL_N_sf"/>
</dbReference>
<dbReference type="PROSITE" id="PS00012">
    <property type="entry name" value="PHOSPHOPANTETHEINE"/>
    <property type="match status" value="1"/>
</dbReference>
<dbReference type="InterPro" id="IPR013120">
    <property type="entry name" value="FAR_NAD-bd"/>
</dbReference>
<dbReference type="Gene3D" id="1.10.1200.10">
    <property type="entry name" value="ACP-like"/>
    <property type="match status" value="1"/>
</dbReference>
<dbReference type="InterPro" id="IPR036291">
    <property type="entry name" value="NAD(P)-bd_dom_sf"/>
</dbReference>
<sequence length="1062" mass="119526">MSELTLRYPEIHPIFQRENASCFRLVHMRPDELAEAVPEYVLFSYARTANPRDEFVDITATCFANAVHKASWYLSDQLGKPKNFDSVGYYGTNDLRYLLFMLAAIKVGYKMVFTSPRNNLDGHMNVLEKSECGIFLLASGASAQVQPILDKRPMRTLTVPELDWFLAEAPVEPYPYTKTFEEARNDPCVVLHTTGSTGLPKPVVWKNAMLSTYEAWRTIPDVDGYVPPPDVYQTARRVYTSLPMFHTSGLNAAFIWALSLGVTLVYGAAHVIPNADYVDEIHRYADVEGSMGAPSLYEDLCAHPKMLVHMRHLHYVVASGAPLSRAAGDQISKYSRVIGNLGATETACLPRLCPSMADWQYFYWHPTHSGIQMREHVEGLHELVIVRDPKLEAFQGVFYAYPESDEWPMNDLYDRHPTKPFLWRYRGRKDHVIVFSNGEKVVPVLMEAALTSSPMVKGAMVVGHRRFQPLALLELADGQSPPADEHERHHLIQELSPFIDEANAFAPAHAQLDHHHIFFAESSRPIHYLGQGKIQRHLTFNLYKDDITAAYEAIEKKRVPSPQRFLSVYDSINWLKQQLFEVAGKDMEPDDDLFKAGVDSLHVMKLSREIGGISPSSIYRHPTIRLLASLLVDAASDQGHERSESTDSIDKMESLSRLYTAALPRQLQKETPTVDDDDDPPDPARKAKMRVVLTGSTGSLGSYLLDTLYRNPRVASIVCLNRGADSATRQRAIAASRGLVCDWDESRVTFLQADLSAPLLGLYPAVYHRLQAVTTHVLHNQWPVNFHWPIACFEPHIRGVRNLVDLCLASRYDALLLFVSSVSAVGAWAETGPVPEVPVRDPNAAILGYGQAKLVSEQIIERAVETSGLRATVCRIGVVAGPVQRLEGLWNRHEYIPALINSSAYLGLLPEEFPGRDLVDWLPVDMVPPTLLEILDSLERSPVPINAHMQVFHISNPKKVTWATFVEYPCMNITLPKATFAAWLERLEDSSRQSLQDVERNPASKLTEFYKRISERNRQPIMETSRAEAASETLRTVGAVNADWVARWIRQWGLAKTELVLR</sequence>
<dbReference type="Pfam" id="PF07993">
    <property type="entry name" value="NAD_binding_4"/>
    <property type="match status" value="1"/>
</dbReference>
<dbReference type="InterPro" id="IPR020845">
    <property type="entry name" value="AMP-binding_CS"/>
</dbReference>
<dbReference type="SUPFAM" id="SSF47336">
    <property type="entry name" value="ACP-like"/>
    <property type="match status" value="1"/>
</dbReference>
<evidence type="ECO:0000256" key="3">
    <source>
        <dbReference type="SAM" id="MobiDB-lite"/>
    </source>
</evidence>
<evidence type="ECO:0000313" key="7">
    <source>
        <dbReference type="EMBL" id="KAK8051651.1"/>
    </source>
</evidence>
<evidence type="ECO:0000256" key="1">
    <source>
        <dbReference type="ARBA" id="ARBA00022450"/>
    </source>
</evidence>
<keyword evidence="8" id="KW-1185">Reference proteome</keyword>
<reference evidence="7 8" key="1">
    <citation type="submission" date="2023-01" db="EMBL/GenBank/DDBJ databases">
        <title>Analysis of 21 Apiospora genomes using comparative genomics revels a genus with tremendous synthesis potential of carbohydrate active enzymes and secondary metabolites.</title>
        <authorList>
            <person name="Sorensen T."/>
        </authorList>
    </citation>
    <scope>NUCLEOTIDE SEQUENCE [LARGE SCALE GENOMIC DNA]</scope>
    <source>
        <strain evidence="7 8">CBS 33761</strain>
    </source>
</reference>
<dbReference type="InterPro" id="IPR036736">
    <property type="entry name" value="ACP-like_sf"/>
</dbReference>
<dbReference type="InterPro" id="IPR000873">
    <property type="entry name" value="AMP-dep_synth/lig_dom"/>
</dbReference>